<dbReference type="EMBL" id="AYXT01000013">
    <property type="protein sequence ID" value="ETF00938.1"/>
    <property type="molecule type" value="Genomic_DNA"/>
</dbReference>
<proteinExistence type="predicted"/>
<reference evidence="1 2" key="1">
    <citation type="journal article" date="2014" name="Genome Announc.">
        <title>Draft Genome Sequence of Advenella kashmirensis Strain W13003, a Polycyclic Aromatic Hydrocarbon-Degrading Bacterium.</title>
        <authorList>
            <person name="Wang X."/>
            <person name="Jin D."/>
            <person name="Zhou L."/>
            <person name="Wu L."/>
            <person name="An W."/>
            <person name="Zhao L."/>
        </authorList>
    </citation>
    <scope>NUCLEOTIDE SEQUENCE [LARGE SCALE GENOMIC DNA]</scope>
    <source>
        <strain evidence="1 2">W13003</strain>
    </source>
</reference>
<dbReference type="InterPro" id="IPR021146">
    <property type="entry name" value="Phage_gp6-like_head-tail"/>
</dbReference>
<dbReference type="RefSeq" id="WP_024006932.1">
    <property type="nucleotide sequence ID" value="NZ_KI650982.1"/>
</dbReference>
<evidence type="ECO:0008006" key="3">
    <source>
        <dbReference type="Google" id="ProtNLM"/>
    </source>
</evidence>
<dbReference type="Proteomes" id="UP000018733">
    <property type="component" value="Unassembled WGS sequence"/>
</dbReference>
<dbReference type="STRING" id="1424334.W822_20025"/>
<comment type="caution">
    <text evidence="1">The sequence shown here is derived from an EMBL/GenBank/DDBJ whole genome shotgun (WGS) entry which is preliminary data.</text>
</comment>
<dbReference type="AlphaFoldDB" id="V8QNM4"/>
<name>V8QNM4_9BURK</name>
<sequence length="91" mass="10146">MATDIATIKFMLRIDDSSALDDEQLGVLIAAAEAEALQFIDADQLPDESEIVPAIALLVECAHDTLTPDEFRIRRERAESILFPYREKLGI</sequence>
<accession>V8QNM4</accession>
<evidence type="ECO:0000313" key="1">
    <source>
        <dbReference type="EMBL" id="ETF00938.1"/>
    </source>
</evidence>
<organism evidence="1 2">
    <name type="scientific">Advenella kashmirensis W13003</name>
    <dbReference type="NCBI Taxonomy" id="1424334"/>
    <lineage>
        <taxon>Bacteria</taxon>
        <taxon>Pseudomonadati</taxon>
        <taxon>Pseudomonadota</taxon>
        <taxon>Betaproteobacteria</taxon>
        <taxon>Burkholderiales</taxon>
        <taxon>Alcaligenaceae</taxon>
    </lineage>
</organism>
<gene>
    <name evidence="1" type="ORF">W822_20025</name>
</gene>
<protein>
    <recommendedName>
        <fullName evidence="3">Phage gp6-like head-tail connector protein</fullName>
    </recommendedName>
</protein>
<dbReference type="PATRIC" id="fig|1424334.3.peg.4017"/>
<keyword evidence="2" id="KW-1185">Reference proteome</keyword>
<dbReference type="HOGENOM" id="CLU_2420437_0_0_4"/>
<dbReference type="Pfam" id="PF05135">
    <property type="entry name" value="Phage_connect_1"/>
    <property type="match status" value="1"/>
</dbReference>
<evidence type="ECO:0000313" key="2">
    <source>
        <dbReference type="Proteomes" id="UP000018733"/>
    </source>
</evidence>